<organism evidence="3 4">
    <name type="scientific">Geomonas anaerohicana</name>
    <dbReference type="NCBI Taxonomy" id="2798583"/>
    <lineage>
        <taxon>Bacteria</taxon>
        <taxon>Pseudomonadati</taxon>
        <taxon>Thermodesulfobacteriota</taxon>
        <taxon>Desulfuromonadia</taxon>
        <taxon>Geobacterales</taxon>
        <taxon>Geobacteraceae</taxon>
        <taxon>Geomonas</taxon>
    </lineage>
</organism>
<dbReference type="RefSeq" id="WP_199390107.1">
    <property type="nucleotide sequence ID" value="NZ_JAEMHL010000008.1"/>
</dbReference>
<dbReference type="InterPro" id="IPR036465">
    <property type="entry name" value="vWFA_dom_sf"/>
</dbReference>
<evidence type="ECO:0000256" key="1">
    <source>
        <dbReference type="SAM" id="Phobius"/>
    </source>
</evidence>
<dbReference type="InterPro" id="IPR028087">
    <property type="entry name" value="Tad_N"/>
</dbReference>
<accession>A0ABS0YHL5</accession>
<protein>
    <submittedName>
        <fullName evidence="3">VWA domain-containing protein</fullName>
    </submittedName>
</protein>
<evidence type="ECO:0000259" key="2">
    <source>
        <dbReference type="PROSITE" id="PS50234"/>
    </source>
</evidence>
<name>A0ABS0YHL5_9BACT</name>
<dbReference type="InterPro" id="IPR002035">
    <property type="entry name" value="VWF_A"/>
</dbReference>
<dbReference type="Proteomes" id="UP000614714">
    <property type="component" value="Unassembled WGS sequence"/>
</dbReference>
<feature type="domain" description="VWFA" evidence="2">
    <location>
        <begin position="139"/>
        <end position="256"/>
    </location>
</feature>
<dbReference type="PROSITE" id="PS50234">
    <property type="entry name" value="VWFA"/>
    <property type="match status" value="1"/>
</dbReference>
<reference evidence="3 4" key="1">
    <citation type="submission" date="2020-12" db="EMBL/GenBank/DDBJ databases">
        <title>Geomonas sp. Red421, isolated from paddy soil.</title>
        <authorList>
            <person name="Xu Z."/>
            <person name="Zhang Z."/>
            <person name="Masuda Y."/>
            <person name="Itoh H."/>
            <person name="Senoo K."/>
        </authorList>
    </citation>
    <scope>NUCLEOTIDE SEQUENCE [LARGE SCALE GENOMIC DNA]</scope>
    <source>
        <strain evidence="3 4">Red421</strain>
    </source>
</reference>
<keyword evidence="4" id="KW-1185">Reference proteome</keyword>
<gene>
    <name evidence="3" type="ORF">JFN91_15570</name>
</gene>
<evidence type="ECO:0000313" key="4">
    <source>
        <dbReference type="Proteomes" id="UP000614714"/>
    </source>
</evidence>
<sequence>MRCRPRGDNGQVVVGFAAAAVFLLAMIGLAIDLGMAYLVKTKLSAAVDAAALAAGRVVGQGESAANAEAAKFFAVNYPEGLLGASVAIPSTTFRYDDKEKSWEVTVRTTATAPAYFAKVVGRNTFTVGASGTVTTAPVDLVLVLDTSGTMKNPNVSVLESLKSAARNFLTYFNPNNDRIGLIRFASGVEEDFKITGKRGFNSEKMQELLGSNQVQASGYTTAEEALRCAKQQLDSIPRSDQSRQRIIVFFTDGAPNGVAATFATNAGPKVGVVSSQGDKDPEAGDKVRLEHLYRADRVNSDLKPNGGQLDATSLATLPATDWTGTVNLASYNNARDVLPYVNPDDLEAKKCNVNRAARNMTENIANAARSESGEQGNPITIFTIGLGAKLTDLELRCPEYGSSENGENIMKRLANVPGGDTYNSSQPSGIYAFARDQSQLNAAFHSVVMRILRLSK</sequence>
<dbReference type="SUPFAM" id="SSF53300">
    <property type="entry name" value="vWA-like"/>
    <property type="match status" value="1"/>
</dbReference>
<feature type="transmembrane region" description="Helical" evidence="1">
    <location>
        <begin position="12"/>
        <end position="39"/>
    </location>
</feature>
<dbReference type="Pfam" id="PF13400">
    <property type="entry name" value="Tad"/>
    <property type="match status" value="1"/>
</dbReference>
<dbReference type="InterPro" id="IPR051266">
    <property type="entry name" value="CLCR"/>
</dbReference>
<dbReference type="Pfam" id="PF13519">
    <property type="entry name" value="VWA_2"/>
    <property type="match status" value="1"/>
</dbReference>
<proteinExistence type="predicted"/>
<dbReference type="PANTHER" id="PTHR10579:SF43">
    <property type="entry name" value="ZINC FINGER (C3HC4-TYPE RING FINGER) FAMILY PROTEIN"/>
    <property type="match status" value="1"/>
</dbReference>
<dbReference type="EMBL" id="JAEMHL010000008">
    <property type="protein sequence ID" value="MBJ6751634.1"/>
    <property type="molecule type" value="Genomic_DNA"/>
</dbReference>
<comment type="caution">
    <text evidence="3">The sequence shown here is derived from an EMBL/GenBank/DDBJ whole genome shotgun (WGS) entry which is preliminary data.</text>
</comment>
<dbReference type="Gene3D" id="3.40.50.410">
    <property type="entry name" value="von Willebrand factor, type A domain"/>
    <property type="match status" value="1"/>
</dbReference>
<keyword evidence="1" id="KW-0472">Membrane</keyword>
<dbReference type="PRINTS" id="PR00453">
    <property type="entry name" value="VWFADOMAIN"/>
</dbReference>
<dbReference type="SMART" id="SM00327">
    <property type="entry name" value="VWA"/>
    <property type="match status" value="1"/>
</dbReference>
<keyword evidence="1" id="KW-0812">Transmembrane</keyword>
<dbReference type="PANTHER" id="PTHR10579">
    <property type="entry name" value="CALCIUM-ACTIVATED CHLORIDE CHANNEL REGULATOR"/>
    <property type="match status" value="1"/>
</dbReference>
<keyword evidence="1" id="KW-1133">Transmembrane helix</keyword>
<evidence type="ECO:0000313" key="3">
    <source>
        <dbReference type="EMBL" id="MBJ6751634.1"/>
    </source>
</evidence>
<dbReference type="CDD" id="cd00198">
    <property type="entry name" value="vWFA"/>
    <property type="match status" value="1"/>
</dbReference>